<organism evidence="1 2">
    <name type="scientific">Tangfeifania diversioriginum</name>
    <dbReference type="NCBI Taxonomy" id="1168035"/>
    <lineage>
        <taxon>Bacteria</taxon>
        <taxon>Pseudomonadati</taxon>
        <taxon>Bacteroidota</taxon>
        <taxon>Bacteroidia</taxon>
        <taxon>Marinilabiliales</taxon>
        <taxon>Prolixibacteraceae</taxon>
        <taxon>Tangfeifania</taxon>
    </lineage>
</organism>
<proteinExistence type="predicted"/>
<evidence type="ECO:0000313" key="2">
    <source>
        <dbReference type="Proteomes" id="UP000184050"/>
    </source>
</evidence>
<evidence type="ECO:0000313" key="1">
    <source>
        <dbReference type="EMBL" id="SHI85875.1"/>
    </source>
</evidence>
<name>A0A1M6EK17_9BACT</name>
<dbReference type="RefSeq" id="WP_073167182.1">
    <property type="nucleotide sequence ID" value="NZ_FQZE01000007.1"/>
</dbReference>
<keyword evidence="2" id="KW-1185">Reference proteome</keyword>
<dbReference type="AlphaFoldDB" id="A0A1M6EK17"/>
<sequence length="570" mass="63950">MKRILLIFTLIILSNYLSALNFNPGNLEETPDSSGVRVPKTIFVTAVNSQSEINQHILEGFKNISISDNFPLPDHELKLLPSPGFNLPNSDNTADANFPRLISWLNDNKSGQQILSKWYNRKSDGSFDFSEFHESELFNNHPEQETTNDSIHAISAIKNSTQPFVNGSYLVVFDFQDIITMEQYYDETKTSEENRILNGYQATVKSLIFKFDFNEPVSTKFFSDYWYSGNAAENGTRKKAFENAALPFILVSVHQHIISSTQHNPGEELAPTQQASKEELLANFPQLAVSNISEIQNSAPSGLPGQAVVSDTNPVKAKINSEASLKFDNRFAVYQNQISEAGKVQPRRVAVVRSMSYPQISENEADNSERTSFYQIAGKKINANEMYLKKMNDAGINIFAGTTFNGLASPTARVEFYFSKLMGGMVIPGKTAKNLTSVKIYFEGGRQKDTYFLNEAPDNFTFTRGSLGFSKNYYPFRFMHWGPFIGYGLEYTTSANSDNLLSTNFAEMGVRTGFNIVHNLQLIGSVNYYILLNSVLMDGDKNVINQDFNYTEQFPGRSGLGYSLGLRLML</sequence>
<accession>A0A1M6EK17</accession>
<dbReference type="OrthoDB" id="1164716at2"/>
<dbReference type="EMBL" id="FQZE01000007">
    <property type="protein sequence ID" value="SHI85875.1"/>
    <property type="molecule type" value="Genomic_DNA"/>
</dbReference>
<protein>
    <submittedName>
        <fullName evidence="1">Uncharacterized protein</fullName>
    </submittedName>
</protein>
<reference evidence="1 2" key="1">
    <citation type="submission" date="2016-11" db="EMBL/GenBank/DDBJ databases">
        <authorList>
            <person name="Jaros S."/>
            <person name="Januszkiewicz K."/>
            <person name="Wedrychowicz H."/>
        </authorList>
    </citation>
    <scope>NUCLEOTIDE SEQUENCE [LARGE SCALE GENOMIC DNA]</scope>
    <source>
        <strain evidence="1 2">DSM 27063</strain>
    </source>
</reference>
<dbReference type="STRING" id="1168035.SAMN05444280_10725"/>
<dbReference type="Proteomes" id="UP000184050">
    <property type="component" value="Unassembled WGS sequence"/>
</dbReference>
<gene>
    <name evidence="1" type="ORF">SAMN05444280_10725</name>
</gene>